<dbReference type="Proteomes" id="UP000663829">
    <property type="component" value="Unassembled WGS sequence"/>
</dbReference>
<keyword evidence="5" id="KW-1185">Reference proteome</keyword>
<dbReference type="Proteomes" id="UP000681722">
    <property type="component" value="Unassembled WGS sequence"/>
</dbReference>
<dbReference type="Proteomes" id="UP000677228">
    <property type="component" value="Unassembled WGS sequence"/>
</dbReference>
<dbReference type="EMBL" id="CAJOBC010000328">
    <property type="protein sequence ID" value="CAF3572263.1"/>
    <property type="molecule type" value="Genomic_DNA"/>
</dbReference>
<evidence type="ECO:0000313" key="5">
    <source>
        <dbReference type="Proteomes" id="UP000663829"/>
    </source>
</evidence>
<proteinExistence type="predicted"/>
<organism evidence="1 5">
    <name type="scientific">Didymodactylos carnosus</name>
    <dbReference type="NCBI Taxonomy" id="1234261"/>
    <lineage>
        <taxon>Eukaryota</taxon>
        <taxon>Metazoa</taxon>
        <taxon>Spiralia</taxon>
        <taxon>Gnathifera</taxon>
        <taxon>Rotifera</taxon>
        <taxon>Eurotatoria</taxon>
        <taxon>Bdelloidea</taxon>
        <taxon>Philodinida</taxon>
        <taxon>Philodinidae</taxon>
        <taxon>Didymodactylos</taxon>
    </lineage>
</organism>
<evidence type="ECO:0000313" key="1">
    <source>
        <dbReference type="EMBL" id="CAF0788219.1"/>
    </source>
</evidence>
<evidence type="ECO:0000313" key="3">
    <source>
        <dbReference type="EMBL" id="CAF3572263.1"/>
    </source>
</evidence>
<comment type="caution">
    <text evidence="1">The sequence shown here is derived from an EMBL/GenBank/DDBJ whole genome shotgun (WGS) entry which is preliminary data.</text>
</comment>
<name>A0A813S1H9_9BILA</name>
<accession>A0A813S1H9</accession>
<evidence type="ECO:0000313" key="4">
    <source>
        <dbReference type="EMBL" id="CAF4000492.1"/>
    </source>
</evidence>
<dbReference type="EMBL" id="CAJNOQ010000328">
    <property type="protein sequence ID" value="CAF0788219.1"/>
    <property type="molecule type" value="Genomic_DNA"/>
</dbReference>
<protein>
    <submittedName>
        <fullName evidence="1">Uncharacterized protein</fullName>
    </submittedName>
</protein>
<dbReference type="Proteomes" id="UP000682733">
    <property type="component" value="Unassembled WGS sequence"/>
</dbReference>
<reference evidence="1" key="1">
    <citation type="submission" date="2021-02" db="EMBL/GenBank/DDBJ databases">
        <authorList>
            <person name="Nowell W R."/>
        </authorList>
    </citation>
    <scope>NUCLEOTIDE SEQUENCE</scope>
</reference>
<dbReference type="EMBL" id="CAJNOK010013685">
    <property type="protein sequence ID" value="CAF1189498.1"/>
    <property type="molecule type" value="Genomic_DNA"/>
</dbReference>
<sequence length="119" mass="12873">MSSTSDSTQYTLSGIDQNAASHSSTISDNNAMNTSINVTISQINDALAVVSRSTTYDVSDQPGFDEVSPSNLGLANSQHSNTREKAAAIYLTNANKQIIARIFNNYWKIILWGISLVSK</sequence>
<evidence type="ECO:0000313" key="2">
    <source>
        <dbReference type="EMBL" id="CAF1189498.1"/>
    </source>
</evidence>
<gene>
    <name evidence="1" type="ORF">GPM918_LOCUS2855</name>
    <name evidence="2" type="ORF">OVA965_LOCUS23465</name>
    <name evidence="3" type="ORF">SRO942_LOCUS2855</name>
    <name evidence="4" type="ORF">TMI583_LOCUS24182</name>
</gene>
<dbReference type="AlphaFoldDB" id="A0A813S1H9"/>
<dbReference type="EMBL" id="CAJOBA010035213">
    <property type="protein sequence ID" value="CAF4000492.1"/>
    <property type="molecule type" value="Genomic_DNA"/>
</dbReference>